<evidence type="ECO:0000256" key="2">
    <source>
        <dbReference type="ARBA" id="ARBA00005792"/>
    </source>
</evidence>
<feature type="compositionally biased region" description="Basic and acidic residues" evidence="14">
    <location>
        <begin position="498"/>
        <end position="514"/>
    </location>
</feature>
<dbReference type="GO" id="GO:0030150">
    <property type="term" value="P:protein import into mitochondrial matrix"/>
    <property type="evidence" value="ECO:0007669"/>
    <property type="project" value="TreeGrafter"/>
</dbReference>
<keyword evidence="3" id="KW-0813">Transport</keyword>
<dbReference type="PANTHER" id="PTHR12430:SF0">
    <property type="entry name" value="TRANSLOCASE OF OUTER MITOCHONDRIAL MEMBRANE 20"/>
    <property type="match status" value="1"/>
</dbReference>
<comment type="caution">
    <text evidence="16">The sequence shown here is derived from an EMBL/GenBank/DDBJ whole genome shotgun (WGS) entry which is preliminary data.</text>
</comment>
<dbReference type="Pfam" id="PF00856">
    <property type="entry name" value="SET"/>
    <property type="match status" value="1"/>
</dbReference>
<dbReference type="OrthoDB" id="2154253at2759"/>
<dbReference type="Gene3D" id="2.170.270.10">
    <property type="entry name" value="SET domain"/>
    <property type="match status" value="1"/>
</dbReference>
<evidence type="ECO:0000256" key="9">
    <source>
        <dbReference type="ARBA" id="ARBA00023136"/>
    </source>
</evidence>
<keyword evidence="5" id="KW-1000">Mitochondrion outer membrane</keyword>
<evidence type="ECO:0000256" key="12">
    <source>
        <dbReference type="ARBA" id="ARBA00073975"/>
    </source>
</evidence>
<dbReference type="RefSeq" id="XP_007773457.1">
    <property type="nucleotide sequence ID" value="XM_007775267.1"/>
</dbReference>
<feature type="compositionally biased region" description="Basic and acidic residues" evidence="14">
    <location>
        <begin position="656"/>
        <end position="674"/>
    </location>
</feature>
<dbReference type="Proteomes" id="UP000053558">
    <property type="component" value="Unassembled WGS sequence"/>
</dbReference>
<keyword evidence="9" id="KW-0472">Membrane</keyword>
<dbReference type="FunFam" id="1.20.960.10:FF:000002">
    <property type="entry name" value="Mitochondrial import receptor subunit TOM20"/>
    <property type="match status" value="1"/>
</dbReference>
<evidence type="ECO:0000256" key="14">
    <source>
        <dbReference type="SAM" id="MobiDB-lite"/>
    </source>
</evidence>
<dbReference type="InterPro" id="IPR001214">
    <property type="entry name" value="SET_dom"/>
</dbReference>
<feature type="domain" description="SET" evidence="15">
    <location>
        <begin position="260"/>
        <end position="571"/>
    </location>
</feature>
<dbReference type="Gene3D" id="6.10.140.2220">
    <property type="match status" value="1"/>
</dbReference>
<dbReference type="PROSITE" id="PS50280">
    <property type="entry name" value="SET"/>
    <property type="match status" value="1"/>
</dbReference>
<keyword evidence="17" id="KW-1185">Reference proteome</keyword>
<evidence type="ECO:0000256" key="3">
    <source>
        <dbReference type="ARBA" id="ARBA00022448"/>
    </source>
</evidence>
<reference evidence="17" key="1">
    <citation type="journal article" date="2012" name="Science">
        <title>The Paleozoic origin of enzymatic lignin decomposition reconstructed from 31 fungal genomes.</title>
        <authorList>
            <person name="Floudas D."/>
            <person name="Binder M."/>
            <person name="Riley R."/>
            <person name="Barry K."/>
            <person name="Blanchette R.A."/>
            <person name="Henrissat B."/>
            <person name="Martinez A.T."/>
            <person name="Otillar R."/>
            <person name="Spatafora J.W."/>
            <person name="Yadav J.S."/>
            <person name="Aerts A."/>
            <person name="Benoit I."/>
            <person name="Boyd A."/>
            <person name="Carlson A."/>
            <person name="Copeland A."/>
            <person name="Coutinho P.M."/>
            <person name="de Vries R.P."/>
            <person name="Ferreira P."/>
            <person name="Findley K."/>
            <person name="Foster B."/>
            <person name="Gaskell J."/>
            <person name="Glotzer D."/>
            <person name="Gorecki P."/>
            <person name="Heitman J."/>
            <person name="Hesse C."/>
            <person name="Hori C."/>
            <person name="Igarashi K."/>
            <person name="Jurgens J.A."/>
            <person name="Kallen N."/>
            <person name="Kersten P."/>
            <person name="Kohler A."/>
            <person name="Kuees U."/>
            <person name="Kumar T.K.A."/>
            <person name="Kuo A."/>
            <person name="LaButti K."/>
            <person name="Larrondo L.F."/>
            <person name="Lindquist E."/>
            <person name="Ling A."/>
            <person name="Lombard V."/>
            <person name="Lucas S."/>
            <person name="Lundell T."/>
            <person name="Martin R."/>
            <person name="McLaughlin D.J."/>
            <person name="Morgenstern I."/>
            <person name="Morin E."/>
            <person name="Murat C."/>
            <person name="Nagy L.G."/>
            <person name="Nolan M."/>
            <person name="Ohm R.A."/>
            <person name="Patyshakuliyeva A."/>
            <person name="Rokas A."/>
            <person name="Ruiz-Duenas F.J."/>
            <person name="Sabat G."/>
            <person name="Salamov A."/>
            <person name="Samejima M."/>
            <person name="Schmutz J."/>
            <person name="Slot J.C."/>
            <person name="St John F."/>
            <person name="Stenlid J."/>
            <person name="Sun H."/>
            <person name="Sun S."/>
            <person name="Syed K."/>
            <person name="Tsang A."/>
            <person name="Wiebenga A."/>
            <person name="Young D."/>
            <person name="Pisabarro A."/>
            <person name="Eastwood D.C."/>
            <person name="Martin F."/>
            <person name="Cullen D."/>
            <person name="Grigoriev I.V."/>
            <person name="Hibbett D.S."/>
        </authorList>
    </citation>
    <scope>NUCLEOTIDE SEQUENCE [LARGE SCALE GENOMIC DNA]</scope>
    <source>
        <strain evidence="17">RWD-64-598 SS2</strain>
    </source>
</reference>
<dbReference type="PRINTS" id="PR00351">
    <property type="entry name" value="OM20RECEPTOR"/>
</dbReference>
<dbReference type="GO" id="GO:0008320">
    <property type="term" value="F:protein transmembrane transporter activity"/>
    <property type="evidence" value="ECO:0007669"/>
    <property type="project" value="TreeGrafter"/>
</dbReference>
<dbReference type="CDD" id="cd20071">
    <property type="entry name" value="SET_SMYD"/>
    <property type="match status" value="1"/>
</dbReference>
<keyword evidence="4" id="KW-0812">Transmembrane</keyword>
<feature type="compositionally biased region" description="Acidic residues" evidence="14">
    <location>
        <begin position="193"/>
        <end position="209"/>
    </location>
</feature>
<keyword evidence="8" id="KW-0496">Mitochondrion</keyword>
<sequence>MSTTFNRSTLLAAGAVAATGIVAYAVYFDYKRRTNSAFRKQLRKEKKRVAKTQPAPSAGGEEAGGASVDINELRGALEKVRQEEVPVDPQQKEQYFMSQVSMGEQLCAQGPMFHLPAAMCFYRALRVYPAPVELIMIYEKTVPQPVFQIVMELTNLDVSDSGNTSSVSAEESVAPTAEISVVSLEEAVAEAAAEAEAEAEGDLEGEQDDGERSPTHGGPPSESEHSVNSQEWDRLTDPGTGVQSRVEGYYDHFPRKEMNVKVETRDLPDGIGKTVKKKVLVAAKDFAAGEVIYKEVPVVAALDFDIEGKGTHCSQCFRVIEGEGTKSAVSARFGTAYCSPNCAERAKAQSDGLLFTLDPVLPAAMLPELPPDATEQRDAAQTAFIAQLREASTSGPLLAARFIARQVNAETAKMLPGGMLDAQEPSLADGGDYGLYDHLERLRYLAVEEVPEEKLKGVRDVLKNALPGLETFVTDERYATMLGKMAYNSFGVVFGEGRDGKPVGERPEDLERTRTPAGTSRQVGTAFFAVSAYLSHSCAPNAHPSFNGTTELSLVAERDVKKGDELNVSYVDLSSHEGETPAEARRRRRFELARGWKFACPCTRCVQEALEAQLAAAIAVGAANEAAGEPAAGTEVKVEEEDLGLGGVADASQVEDAMRRTEEREKEKTASTSA</sequence>
<evidence type="ECO:0000256" key="7">
    <source>
        <dbReference type="ARBA" id="ARBA00022989"/>
    </source>
</evidence>
<proteinExistence type="inferred from homology"/>
<dbReference type="InterPro" id="IPR002056">
    <property type="entry name" value="MAS20"/>
</dbReference>
<name>A0A5M3MB26_CONPW</name>
<evidence type="ECO:0000256" key="5">
    <source>
        <dbReference type="ARBA" id="ARBA00022787"/>
    </source>
</evidence>
<dbReference type="Gene3D" id="1.10.220.160">
    <property type="match status" value="1"/>
</dbReference>
<evidence type="ECO:0000256" key="13">
    <source>
        <dbReference type="ARBA" id="ARBA00080405"/>
    </source>
</evidence>
<dbReference type="AlphaFoldDB" id="A0A5M3MB26"/>
<evidence type="ECO:0000313" key="17">
    <source>
        <dbReference type="Proteomes" id="UP000053558"/>
    </source>
</evidence>
<dbReference type="Gene3D" id="1.20.960.10">
    <property type="entry name" value="Mitochondrial outer membrane translocase complex, subunit Tom20 domain"/>
    <property type="match status" value="1"/>
</dbReference>
<evidence type="ECO:0000313" key="16">
    <source>
        <dbReference type="EMBL" id="EIW76196.1"/>
    </source>
</evidence>
<dbReference type="SUPFAM" id="SSF47157">
    <property type="entry name" value="Mitochondrial import receptor subunit Tom20"/>
    <property type="match status" value="1"/>
</dbReference>
<keyword evidence="7" id="KW-1133">Transmembrane helix</keyword>
<comment type="similarity">
    <text evidence="2">Belongs to the Tom20 family.</text>
</comment>
<dbReference type="Pfam" id="PF02064">
    <property type="entry name" value="MAS20"/>
    <property type="match status" value="1"/>
</dbReference>
<dbReference type="SUPFAM" id="SSF82199">
    <property type="entry name" value="SET domain"/>
    <property type="match status" value="1"/>
</dbReference>
<dbReference type="InterPro" id="IPR023392">
    <property type="entry name" value="Tom20_dom_sf"/>
</dbReference>
<evidence type="ECO:0000259" key="15">
    <source>
        <dbReference type="PROSITE" id="PS50280"/>
    </source>
</evidence>
<dbReference type="GeneID" id="19203883"/>
<evidence type="ECO:0000256" key="6">
    <source>
        <dbReference type="ARBA" id="ARBA00022927"/>
    </source>
</evidence>
<dbReference type="GO" id="GO:0030943">
    <property type="term" value="F:mitochondrion targeting sequence binding"/>
    <property type="evidence" value="ECO:0007669"/>
    <property type="project" value="TreeGrafter"/>
</dbReference>
<keyword evidence="6" id="KW-0653">Protein transport</keyword>
<evidence type="ECO:0000256" key="8">
    <source>
        <dbReference type="ARBA" id="ARBA00023128"/>
    </source>
</evidence>
<evidence type="ECO:0000256" key="4">
    <source>
        <dbReference type="ARBA" id="ARBA00022692"/>
    </source>
</evidence>
<feature type="region of interest" description="Disordered" evidence="14">
    <location>
        <begin position="190"/>
        <end position="245"/>
    </location>
</feature>
<feature type="compositionally biased region" description="Low complexity" evidence="14">
    <location>
        <begin position="54"/>
        <end position="65"/>
    </location>
</feature>
<gene>
    <name evidence="16" type="ORF">CONPUDRAFT_158222</name>
</gene>
<evidence type="ECO:0000256" key="1">
    <source>
        <dbReference type="ARBA" id="ARBA00004572"/>
    </source>
</evidence>
<dbReference type="GO" id="GO:0006886">
    <property type="term" value="P:intracellular protein transport"/>
    <property type="evidence" value="ECO:0007669"/>
    <property type="project" value="InterPro"/>
</dbReference>
<accession>A0A5M3MB26</accession>
<dbReference type="GO" id="GO:0006605">
    <property type="term" value="P:protein targeting"/>
    <property type="evidence" value="ECO:0007669"/>
    <property type="project" value="InterPro"/>
</dbReference>
<dbReference type="InterPro" id="IPR046341">
    <property type="entry name" value="SET_dom_sf"/>
</dbReference>
<dbReference type="GO" id="GO:0016031">
    <property type="term" value="P:tRNA import into mitochondrion"/>
    <property type="evidence" value="ECO:0007669"/>
    <property type="project" value="TreeGrafter"/>
</dbReference>
<dbReference type="GO" id="GO:0005742">
    <property type="term" value="C:mitochondrial outer membrane translocase complex"/>
    <property type="evidence" value="ECO:0007669"/>
    <property type="project" value="InterPro"/>
</dbReference>
<feature type="region of interest" description="Disordered" evidence="14">
    <location>
        <begin position="627"/>
        <end position="674"/>
    </location>
</feature>
<protein>
    <recommendedName>
        <fullName evidence="11">Mitochondrial import receptor subunit TOM20</fullName>
    </recommendedName>
    <alternativeName>
        <fullName evidence="10">Mitochondrial 20 kDa outer membrane protein</fullName>
    </alternativeName>
    <alternativeName>
        <fullName evidence="12">Mitochondrial import receptor subunit tom20</fullName>
    </alternativeName>
    <alternativeName>
        <fullName evidence="13">Translocase of outer membrane 20 kDa subunit</fullName>
    </alternativeName>
</protein>
<dbReference type="EMBL" id="JH711586">
    <property type="protein sequence ID" value="EIW76196.1"/>
    <property type="molecule type" value="Genomic_DNA"/>
</dbReference>
<dbReference type="OMA" id="GKMLYNA"/>
<organism evidence="16 17">
    <name type="scientific">Coniophora puteana (strain RWD-64-598)</name>
    <name type="common">Brown rot fungus</name>
    <dbReference type="NCBI Taxonomy" id="741705"/>
    <lineage>
        <taxon>Eukaryota</taxon>
        <taxon>Fungi</taxon>
        <taxon>Dikarya</taxon>
        <taxon>Basidiomycota</taxon>
        <taxon>Agaricomycotina</taxon>
        <taxon>Agaricomycetes</taxon>
        <taxon>Agaricomycetidae</taxon>
        <taxon>Boletales</taxon>
        <taxon>Coniophorineae</taxon>
        <taxon>Coniophoraceae</taxon>
        <taxon>Coniophora</taxon>
    </lineage>
</organism>
<evidence type="ECO:0000256" key="11">
    <source>
        <dbReference type="ARBA" id="ARBA00068548"/>
    </source>
</evidence>
<feature type="region of interest" description="Disordered" evidence="14">
    <location>
        <begin position="44"/>
        <end position="65"/>
    </location>
</feature>
<feature type="region of interest" description="Disordered" evidence="14">
    <location>
        <begin position="498"/>
        <end position="517"/>
    </location>
</feature>
<dbReference type="PANTHER" id="PTHR12430">
    <property type="entry name" value="MITOCHONDRIAL IMPORT RECEPTOR SUBUNIT TOM20"/>
    <property type="match status" value="1"/>
</dbReference>
<comment type="subcellular location">
    <subcellularLocation>
        <location evidence="1">Mitochondrion outer membrane</location>
        <topology evidence="1">Single-pass membrane protein</topology>
    </subcellularLocation>
</comment>
<dbReference type="KEGG" id="cput:CONPUDRAFT_158222"/>
<evidence type="ECO:0000256" key="10">
    <source>
        <dbReference type="ARBA" id="ARBA00042705"/>
    </source>
</evidence>